<protein>
    <recommendedName>
        <fullName evidence="3">Antitoxin component YwqK of the YwqJK toxin-antitoxin module</fullName>
    </recommendedName>
</protein>
<proteinExistence type="predicted"/>
<evidence type="ECO:0000313" key="2">
    <source>
        <dbReference type="Proteomes" id="UP000325141"/>
    </source>
</evidence>
<dbReference type="Proteomes" id="UP000325141">
    <property type="component" value="Unassembled WGS sequence"/>
</dbReference>
<comment type="caution">
    <text evidence="1">The sequence shown here is derived from an EMBL/GenBank/DDBJ whole genome shotgun (WGS) entry which is preliminary data.</text>
</comment>
<dbReference type="RefSeq" id="WP_150011059.1">
    <property type="nucleotide sequence ID" value="NZ_VWSG01000003.1"/>
</dbReference>
<dbReference type="EMBL" id="VWSG01000003">
    <property type="protein sequence ID" value="KAA5535883.1"/>
    <property type="molecule type" value="Genomic_DNA"/>
</dbReference>
<sequence length="422" mass="48455">MNIFNNKLLLATTVFLYVNLVFSQHKNIDTLQLVIPKDYLEAFTYKVEIAEYNAYFYNEVILASGSYKIRNKSQEADFIIENNLISGTVTTYENFKKGQHKEGDNFKTEYKLNKSLVTEYTMFADDKLFLKAYRKDNQIFGKEFHKTGEVQNESQLSVAPDKTYGLSITKSYDRDGKIYQINDEITETYTQFYPNGKKKSVMGKTETTYYDENEVITRKANFKVPPFYDDEFVNGRLHSRSYKNDENEEVKEFFKNGVLERKEITKIINGEQITFVYDKSGKLIDKYPYQIENQKILGTISGGKTVATAVENQAPLTEIAIEAEIISANFSGGNEAYRKFITDNFDTSATESDGLIKLELDLTIDADGTASLENKQQKIYSDKYLADEMNRVLKKSPKWNPATQNGIPVKSSVRFPVKINIQ</sequence>
<evidence type="ECO:0008006" key="3">
    <source>
        <dbReference type="Google" id="ProtNLM"/>
    </source>
</evidence>
<keyword evidence="2" id="KW-1185">Reference proteome</keyword>
<name>A0A5M6CLE6_9FLAO</name>
<evidence type="ECO:0000313" key="1">
    <source>
        <dbReference type="EMBL" id="KAA5535883.1"/>
    </source>
</evidence>
<organism evidence="1 2">
    <name type="scientific">Paenimyroides baculatum</name>
    <dbReference type="NCBI Taxonomy" id="2608000"/>
    <lineage>
        <taxon>Bacteria</taxon>
        <taxon>Pseudomonadati</taxon>
        <taxon>Bacteroidota</taxon>
        <taxon>Flavobacteriia</taxon>
        <taxon>Flavobacteriales</taxon>
        <taxon>Flavobacteriaceae</taxon>
        <taxon>Paenimyroides</taxon>
    </lineage>
</organism>
<accession>A0A5M6CLE6</accession>
<gene>
    <name evidence="1" type="ORF">F0460_05445</name>
</gene>
<dbReference type="AlphaFoldDB" id="A0A5M6CLE6"/>
<reference evidence="1 2" key="1">
    <citation type="submission" date="2019-09" db="EMBL/GenBank/DDBJ databases">
        <title>Genome sequence and assembly of Flavobacterium sp.</title>
        <authorList>
            <person name="Chhetri G."/>
        </authorList>
    </citation>
    <scope>NUCLEOTIDE SEQUENCE [LARGE SCALE GENOMIC DNA]</scope>
    <source>
        <strain evidence="1 2">SNL9</strain>
    </source>
</reference>